<name>A0A1Z5JW89_FISSO</name>
<reference evidence="1 2" key="1">
    <citation type="journal article" date="2015" name="Plant Cell">
        <title>Oil accumulation by the oleaginous diatom Fistulifera solaris as revealed by the genome and transcriptome.</title>
        <authorList>
            <person name="Tanaka T."/>
            <person name="Maeda Y."/>
            <person name="Veluchamy A."/>
            <person name="Tanaka M."/>
            <person name="Abida H."/>
            <person name="Marechal E."/>
            <person name="Bowler C."/>
            <person name="Muto M."/>
            <person name="Sunaga Y."/>
            <person name="Tanaka M."/>
            <person name="Yoshino T."/>
            <person name="Taniguchi T."/>
            <person name="Fukuda Y."/>
            <person name="Nemoto M."/>
            <person name="Matsumoto M."/>
            <person name="Wong P.S."/>
            <person name="Aburatani S."/>
            <person name="Fujibuchi W."/>
        </authorList>
    </citation>
    <scope>NUCLEOTIDE SEQUENCE [LARGE SCALE GENOMIC DNA]</scope>
    <source>
        <strain evidence="1 2">JPCC DA0580</strain>
    </source>
</reference>
<comment type="caution">
    <text evidence="1">The sequence shown here is derived from an EMBL/GenBank/DDBJ whole genome shotgun (WGS) entry which is preliminary data.</text>
</comment>
<evidence type="ECO:0000313" key="1">
    <source>
        <dbReference type="EMBL" id="GAX18294.1"/>
    </source>
</evidence>
<dbReference type="EMBL" id="BDSP01000127">
    <property type="protein sequence ID" value="GAX18294.1"/>
    <property type="molecule type" value="Genomic_DNA"/>
</dbReference>
<sequence>MSAYALPGFFPPLDTTFGSTCKSSCETTNASCQNVTDMADVKIDNKVSSRPVVTILRAKVDPIRLIESLTAQRPKRIFRRRRCNDSSSQNPQESAMDFELSMSTANGRTTTVVRTMESIRRLRKDLSSYTNVPELPALKNDCLGFTLMHDALRVYSPLLAQWFRDVIPHVENLNVWSEFWYPETTNLSCNNSWMSNSLLRHRISAPVMLHAIEESESDDSDEE</sequence>
<dbReference type="AlphaFoldDB" id="A0A1Z5JW89"/>
<protein>
    <submittedName>
        <fullName evidence="1">Uncharacterized protein</fullName>
    </submittedName>
</protein>
<evidence type="ECO:0000313" key="2">
    <source>
        <dbReference type="Proteomes" id="UP000198406"/>
    </source>
</evidence>
<dbReference type="InParanoid" id="A0A1Z5JW89"/>
<accession>A0A1Z5JW89</accession>
<proteinExistence type="predicted"/>
<gene>
    <name evidence="1" type="ORF">FisN_23Hh187</name>
</gene>
<dbReference type="Proteomes" id="UP000198406">
    <property type="component" value="Unassembled WGS sequence"/>
</dbReference>
<keyword evidence="2" id="KW-1185">Reference proteome</keyword>
<organism evidence="1 2">
    <name type="scientific">Fistulifera solaris</name>
    <name type="common">Oleaginous diatom</name>
    <dbReference type="NCBI Taxonomy" id="1519565"/>
    <lineage>
        <taxon>Eukaryota</taxon>
        <taxon>Sar</taxon>
        <taxon>Stramenopiles</taxon>
        <taxon>Ochrophyta</taxon>
        <taxon>Bacillariophyta</taxon>
        <taxon>Bacillariophyceae</taxon>
        <taxon>Bacillariophycidae</taxon>
        <taxon>Naviculales</taxon>
        <taxon>Naviculaceae</taxon>
        <taxon>Fistulifera</taxon>
    </lineage>
</organism>